<evidence type="ECO:0000256" key="6">
    <source>
        <dbReference type="ARBA" id="ARBA00022777"/>
    </source>
</evidence>
<gene>
    <name evidence="12" type="ORF">SAMN06295973_1975</name>
</gene>
<sequence length="457" mass="48384">MTTAIGRQLDASAKPDPSTRGAWRYGRLWRDVPGSLLFLLPNLPIVIAGCVVAVVILSLGFGLAILGVGLLIIVGGLWVSRAFVELEVARLRTTGLPPIRGGAWRSSIGTETTLGAVLAPLAGPRWWLAALHTVIVNPIVGGVTWGLTITWTVGAVAGTTYWIWADRLSAGSSSGFAELLAPTLDPSDALLADKLWNLALGVVFLVTLPLVLRVLVLLHHAIASGLFGARPQEELRAELLAERRARGAAVSAEAGAVRRLERDIHDGPQQRLVRLQMDLAAAERRLDTDPASARSLLGEARAQAAETLDELRALSKGLMPPLLQDRGLVAALDDLAARCPVPTRTELAVVSSVTLPRETERGIYFIVAELLTNVSKHADARRAGVEAHATVDQQLGSRLTLRVTDDGRGGAHLEPGHGLEGLTERAQGLGGRLVIESAPVWDGVARGSAVSISLPVG</sequence>
<dbReference type="Pfam" id="PF07730">
    <property type="entry name" value="HisKA_3"/>
    <property type="match status" value="1"/>
</dbReference>
<keyword evidence="6 12" id="KW-0418">Kinase</keyword>
<evidence type="ECO:0000256" key="2">
    <source>
        <dbReference type="ARBA" id="ARBA00012438"/>
    </source>
</evidence>
<dbReference type="Proteomes" id="UP000190827">
    <property type="component" value="Unassembled WGS sequence"/>
</dbReference>
<feature type="transmembrane region" description="Helical" evidence="9">
    <location>
        <begin position="195"/>
        <end position="218"/>
    </location>
</feature>
<keyword evidence="9" id="KW-0812">Transmembrane</keyword>
<proteinExistence type="predicted"/>
<dbReference type="InterPro" id="IPR036890">
    <property type="entry name" value="HATPase_C_sf"/>
</dbReference>
<evidence type="ECO:0000256" key="9">
    <source>
        <dbReference type="SAM" id="Phobius"/>
    </source>
</evidence>
<evidence type="ECO:0000256" key="4">
    <source>
        <dbReference type="ARBA" id="ARBA00022679"/>
    </source>
</evidence>
<feature type="transmembrane region" description="Helical" evidence="9">
    <location>
        <begin position="134"/>
        <end position="164"/>
    </location>
</feature>
<protein>
    <recommendedName>
        <fullName evidence="2">histidine kinase</fullName>
        <ecNumber evidence="2">2.7.13.3</ecNumber>
    </recommendedName>
</protein>
<feature type="transmembrane region" description="Helical" evidence="9">
    <location>
        <begin position="63"/>
        <end position="84"/>
    </location>
</feature>
<dbReference type="SUPFAM" id="SSF55874">
    <property type="entry name" value="ATPase domain of HSP90 chaperone/DNA topoisomerase II/histidine kinase"/>
    <property type="match status" value="1"/>
</dbReference>
<evidence type="ECO:0000256" key="8">
    <source>
        <dbReference type="ARBA" id="ARBA00023012"/>
    </source>
</evidence>
<evidence type="ECO:0000256" key="5">
    <source>
        <dbReference type="ARBA" id="ARBA00022741"/>
    </source>
</evidence>
<organism evidence="12 13">
    <name type="scientific">Plantibacter cousiniae</name>
    <name type="common">nom. nud.</name>
    <dbReference type="NCBI Taxonomy" id="199709"/>
    <lineage>
        <taxon>Bacteria</taxon>
        <taxon>Bacillati</taxon>
        <taxon>Actinomycetota</taxon>
        <taxon>Actinomycetes</taxon>
        <taxon>Micrococcales</taxon>
        <taxon>Microbacteriaceae</taxon>
        <taxon>Plantibacter</taxon>
    </lineage>
</organism>
<keyword evidence="8" id="KW-0902">Two-component regulatory system</keyword>
<dbReference type="PANTHER" id="PTHR24421:SF10">
    <property type="entry name" value="NITRATE_NITRITE SENSOR PROTEIN NARQ"/>
    <property type="match status" value="1"/>
</dbReference>
<dbReference type="Gene3D" id="1.20.5.1930">
    <property type="match status" value="1"/>
</dbReference>
<accession>A0ABY1LL36</accession>
<dbReference type="InterPro" id="IPR050482">
    <property type="entry name" value="Sensor_HK_TwoCompSys"/>
</dbReference>
<name>A0ABY1LL36_9MICO</name>
<reference evidence="12 13" key="1">
    <citation type="submission" date="2017-02" db="EMBL/GenBank/DDBJ databases">
        <authorList>
            <person name="Varghese N."/>
            <person name="Submissions S."/>
        </authorList>
    </citation>
    <scope>NUCLEOTIDE SEQUENCE [LARGE SCALE GENOMIC DNA]</scope>
    <source>
        <strain evidence="12 13">VKM Ac-1787</strain>
    </source>
</reference>
<feature type="domain" description="Signal transduction histidine kinase subgroup 3 dimerisation and phosphoacceptor" evidence="10">
    <location>
        <begin position="258"/>
        <end position="321"/>
    </location>
</feature>
<dbReference type="InterPro" id="IPR011712">
    <property type="entry name" value="Sig_transdc_His_kin_sub3_dim/P"/>
</dbReference>
<evidence type="ECO:0000313" key="12">
    <source>
        <dbReference type="EMBL" id="SKC55832.1"/>
    </source>
</evidence>
<keyword evidence="9" id="KW-0472">Membrane</keyword>
<feature type="domain" description="Putative sensor" evidence="11">
    <location>
        <begin position="38"/>
        <end position="226"/>
    </location>
</feature>
<evidence type="ECO:0000256" key="3">
    <source>
        <dbReference type="ARBA" id="ARBA00022553"/>
    </source>
</evidence>
<keyword evidence="13" id="KW-1185">Reference proteome</keyword>
<dbReference type="Pfam" id="PF13796">
    <property type="entry name" value="Sensor"/>
    <property type="match status" value="1"/>
</dbReference>
<dbReference type="EMBL" id="FUZO01000001">
    <property type="protein sequence ID" value="SKC55832.1"/>
    <property type="molecule type" value="Genomic_DNA"/>
</dbReference>
<keyword evidence="4" id="KW-0808">Transferase</keyword>
<keyword evidence="9" id="KW-1133">Transmembrane helix</keyword>
<dbReference type="GO" id="GO:0016301">
    <property type="term" value="F:kinase activity"/>
    <property type="evidence" value="ECO:0007669"/>
    <property type="project" value="UniProtKB-KW"/>
</dbReference>
<comment type="caution">
    <text evidence="12">The sequence shown here is derived from an EMBL/GenBank/DDBJ whole genome shotgun (WGS) entry which is preliminary data.</text>
</comment>
<evidence type="ECO:0000259" key="10">
    <source>
        <dbReference type="Pfam" id="PF07730"/>
    </source>
</evidence>
<feature type="transmembrane region" description="Helical" evidence="9">
    <location>
        <begin position="36"/>
        <end position="57"/>
    </location>
</feature>
<dbReference type="Gene3D" id="3.30.565.10">
    <property type="entry name" value="Histidine kinase-like ATPase, C-terminal domain"/>
    <property type="match status" value="1"/>
</dbReference>
<keyword evidence="7" id="KW-0067">ATP-binding</keyword>
<evidence type="ECO:0000313" key="13">
    <source>
        <dbReference type="Proteomes" id="UP000190827"/>
    </source>
</evidence>
<dbReference type="CDD" id="cd16917">
    <property type="entry name" value="HATPase_UhpB-NarQ-NarX-like"/>
    <property type="match status" value="1"/>
</dbReference>
<dbReference type="RefSeq" id="WP_079705706.1">
    <property type="nucleotide sequence ID" value="NZ_FUZO01000001.1"/>
</dbReference>
<comment type="catalytic activity">
    <reaction evidence="1">
        <text>ATP + protein L-histidine = ADP + protein N-phospho-L-histidine.</text>
        <dbReference type="EC" id="2.7.13.3"/>
    </reaction>
</comment>
<evidence type="ECO:0000259" key="11">
    <source>
        <dbReference type="Pfam" id="PF13796"/>
    </source>
</evidence>
<evidence type="ECO:0000256" key="7">
    <source>
        <dbReference type="ARBA" id="ARBA00022840"/>
    </source>
</evidence>
<keyword evidence="5" id="KW-0547">Nucleotide-binding</keyword>
<dbReference type="InterPro" id="IPR025828">
    <property type="entry name" value="Put_sensor_dom"/>
</dbReference>
<dbReference type="PANTHER" id="PTHR24421">
    <property type="entry name" value="NITRATE/NITRITE SENSOR PROTEIN NARX-RELATED"/>
    <property type="match status" value="1"/>
</dbReference>
<dbReference type="EC" id="2.7.13.3" evidence="2"/>
<keyword evidence="3" id="KW-0597">Phosphoprotein</keyword>
<evidence type="ECO:0000256" key="1">
    <source>
        <dbReference type="ARBA" id="ARBA00000085"/>
    </source>
</evidence>